<dbReference type="Proteomes" id="UP000282930">
    <property type="component" value="Chromosome"/>
</dbReference>
<evidence type="ECO:0000313" key="9">
    <source>
        <dbReference type="EMBL" id="AZT89884.1"/>
    </source>
</evidence>
<feature type="binding site" evidence="8">
    <location>
        <begin position="185"/>
        <end position="186"/>
    </location>
    <ligand>
        <name>substrate</name>
    </ligand>
</feature>
<dbReference type="InterPro" id="IPR001920">
    <property type="entry name" value="Asp/Glu_race"/>
</dbReference>
<dbReference type="SUPFAM" id="SSF53681">
    <property type="entry name" value="Aspartate/glutamate racemase"/>
    <property type="match status" value="2"/>
</dbReference>
<dbReference type="GO" id="GO:0071555">
    <property type="term" value="P:cell wall organization"/>
    <property type="evidence" value="ECO:0007669"/>
    <property type="project" value="UniProtKB-KW"/>
</dbReference>
<dbReference type="HAMAP" id="MF_00258">
    <property type="entry name" value="Glu_racemase"/>
    <property type="match status" value="1"/>
</dbReference>
<evidence type="ECO:0000256" key="2">
    <source>
        <dbReference type="ARBA" id="ARBA00013090"/>
    </source>
</evidence>
<keyword evidence="4 8" id="KW-0573">Peptidoglycan synthesis</keyword>
<evidence type="ECO:0000256" key="4">
    <source>
        <dbReference type="ARBA" id="ARBA00022984"/>
    </source>
</evidence>
<feature type="binding site" evidence="8">
    <location>
        <begin position="74"/>
        <end position="75"/>
    </location>
    <ligand>
        <name>substrate</name>
    </ligand>
</feature>
<keyword evidence="5 8" id="KW-0413">Isomerase</keyword>
<comment type="pathway">
    <text evidence="8">Cell wall biogenesis; peptidoglycan biosynthesis.</text>
</comment>
<organism evidence="9 10">
    <name type="scientific">Caldicellulosiruptor changbaiensis</name>
    <dbReference type="NCBI Taxonomy" id="1222016"/>
    <lineage>
        <taxon>Bacteria</taxon>
        <taxon>Bacillati</taxon>
        <taxon>Bacillota</taxon>
        <taxon>Bacillota incertae sedis</taxon>
        <taxon>Caldicellulosiruptorales</taxon>
        <taxon>Caldicellulosiruptoraceae</taxon>
        <taxon>Caldicellulosiruptor</taxon>
    </lineage>
</organism>
<keyword evidence="10" id="KW-1185">Reference proteome</keyword>
<dbReference type="Gene3D" id="3.40.50.1860">
    <property type="match status" value="2"/>
</dbReference>
<evidence type="ECO:0000256" key="7">
    <source>
        <dbReference type="ARBA" id="ARBA00070053"/>
    </source>
</evidence>
<reference evidence="9 10" key="1">
    <citation type="submission" date="2018-12" db="EMBL/GenBank/DDBJ databases">
        <title>Genome sequence from the cellulolytic species, Caldicellulosiruptor changbaiensis.</title>
        <authorList>
            <person name="Blumer-Schuette S.E."/>
            <person name="Mendoza C."/>
        </authorList>
    </citation>
    <scope>NUCLEOTIDE SEQUENCE [LARGE SCALE GENOMIC DNA]</scope>
    <source>
        <strain evidence="9 10">CBS-Z</strain>
    </source>
</reference>
<dbReference type="Pfam" id="PF01177">
    <property type="entry name" value="Asp_Glu_race"/>
    <property type="match status" value="1"/>
</dbReference>
<feature type="binding site" evidence="8">
    <location>
        <begin position="42"/>
        <end position="43"/>
    </location>
    <ligand>
        <name>substrate</name>
    </ligand>
</feature>
<dbReference type="AlphaFoldDB" id="A0A3T0D4C2"/>
<evidence type="ECO:0000256" key="3">
    <source>
        <dbReference type="ARBA" id="ARBA00022960"/>
    </source>
</evidence>
<dbReference type="PANTHER" id="PTHR21198">
    <property type="entry name" value="GLUTAMATE RACEMASE"/>
    <property type="match status" value="1"/>
</dbReference>
<comment type="similarity">
    <text evidence="8">Belongs to the aspartate/glutamate racemases family.</text>
</comment>
<proteinExistence type="inferred from homology"/>
<evidence type="ECO:0000256" key="6">
    <source>
        <dbReference type="ARBA" id="ARBA00023316"/>
    </source>
</evidence>
<dbReference type="GO" id="GO:0008360">
    <property type="term" value="P:regulation of cell shape"/>
    <property type="evidence" value="ECO:0007669"/>
    <property type="project" value="UniProtKB-KW"/>
</dbReference>
<gene>
    <name evidence="8" type="primary">murI</name>
    <name evidence="9" type="ORF">ELD05_03975</name>
</gene>
<name>A0A3T0D4C2_9FIRM</name>
<dbReference type="NCBIfam" id="TIGR00067">
    <property type="entry name" value="glut_race"/>
    <property type="match status" value="1"/>
</dbReference>
<keyword evidence="3 8" id="KW-0133">Cell shape</keyword>
<evidence type="ECO:0000256" key="5">
    <source>
        <dbReference type="ARBA" id="ARBA00023235"/>
    </source>
</evidence>
<evidence type="ECO:0000313" key="10">
    <source>
        <dbReference type="Proteomes" id="UP000282930"/>
    </source>
</evidence>
<accession>A0A3T0D4C2</accession>
<feature type="active site" description="Proton donor/acceptor" evidence="8">
    <location>
        <position position="184"/>
    </location>
</feature>
<dbReference type="PROSITE" id="PS00924">
    <property type="entry name" value="ASP_GLU_RACEMASE_2"/>
    <property type="match status" value="1"/>
</dbReference>
<keyword evidence="6 8" id="KW-0961">Cell wall biogenesis/degradation</keyword>
<dbReference type="EC" id="5.1.1.3" evidence="2 8"/>
<dbReference type="RefSeq" id="WP_127351455.1">
    <property type="nucleotide sequence ID" value="NZ_CP034791.1"/>
</dbReference>
<evidence type="ECO:0000256" key="8">
    <source>
        <dbReference type="HAMAP-Rule" id="MF_00258"/>
    </source>
</evidence>
<dbReference type="PANTHER" id="PTHR21198:SF2">
    <property type="entry name" value="GLUTAMATE RACEMASE"/>
    <property type="match status" value="1"/>
</dbReference>
<dbReference type="InterPro" id="IPR033134">
    <property type="entry name" value="Asp/Glu_racemase_AS_2"/>
</dbReference>
<feature type="active site" description="Proton donor/acceptor" evidence="8">
    <location>
        <position position="73"/>
    </location>
</feature>
<comment type="function">
    <text evidence="8">Provides the (R)-glutamate required for cell wall biosynthesis.</text>
</comment>
<comment type="catalytic activity">
    <reaction evidence="1 8">
        <text>L-glutamate = D-glutamate</text>
        <dbReference type="Rhea" id="RHEA:12813"/>
        <dbReference type="ChEBI" id="CHEBI:29985"/>
        <dbReference type="ChEBI" id="CHEBI:29986"/>
        <dbReference type="EC" id="5.1.1.3"/>
    </reaction>
</comment>
<dbReference type="FunFam" id="3.40.50.1860:FF:000002">
    <property type="entry name" value="Glutamate racemase"/>
    <property type="match status" value="1"/>
</dbReference>
<feature type="binding site" evidence="8">
    <location>
        <begin position="10"/>
        <end position="11"/>
    </location>
    <ligand>
        <name>substrate</name>
    </ligand>
</feature>
<sequence length="267" mass="30008">MDTRPIGIFDSGLGGLTVFKEIVNLMPNESIVYFGDTARIPYGSKSKETVTKFAMQNTRFLLSKNVKIVVVACNTASAYAYEFLKSQFDIPIIAVIEPGARAAVMATRNKKVGVIGTEGTIASGSFEKKILEYDPNISVFSKPCPLFVPLVEEGWIDKEVTYLVAKEYLEEFKEKGIDTLVLGCTHYPFLQNVIKKILPEVTLINPALETAKQTYDVLKQNDMLNTLDDEPTYYFYASDNLKKFEAVASIFLNEKIKCEEKIDIEKY</sequence>
<dbReference type="GO" id="GO:0008881">
    <property type="term" value="F:glutamate racemase activity"/>
    <property type="evidence" value="ECO:0007669"/>
    <property type="project" value="UniProtKB-UniRule"/>
</dbReference>
<dbReference type="EMBL" id="CP034791">
    <property type="protein sequence ID" value="AZT89884.1"/>
    <property type="molecule type" value="Genomic_DNA"/>
</dbReference>
<dbReference type="PROSITE" id="PS00923">
    <property type="entry name" value="ASP_GLU_RACEMASE_1"/>
    <property type="match status" value="1"/>
</dbReference>
<dbReference type="InterPro" id="IPR015942">
    <property type="entry name" value="Asp/Glu/hydantoin_racemase"/>
</dbReference>
<dbReference type="KEGG" id="ccha:ELD05_03975"/>
<dbReference type="GO" id="GO:0009252">
    <property type="term" value="P:peptidoglycan biosynthetic process"/>
    <property type="evidence" value="ECO:0007669"/>
    <property type="project" value="UniProtKB-UniRule"/>
</dbReference>
<dbReference type="InterPro" id="IPR004391">
    <property type="entry name" value="Glu_race"/>
</dbReference>
<dbReference type="UniPathway" id="UPA00219"/>
<protein>
    <recommendedName>
        <fullName evidence="7 8">Glutamate racemase</fullName>
        <ecNumber evidence="2 8">5.1.1.3</ecNumber>
    </recommendedName>
</protein>
<dbReference type="InterPro" id="IPR018187">
    <property type="entry name" value="Asp/Glu_racemase_AS_1"/>
</dbReference>
<evidence type="ECO:0000256" key="1">
    <source>
        <dbReference type="ARBA" id="ARBA00001602"/>
    </source>
</evidence>